<dbReference type="SMART" id="SM01332">
    <property type="entry name" value="Cyclin_C"/>
    <property type="match status" value="1"/>
</dbReference>
<feature type="compositionally biased region" description="Acidic residues" evidence="3">
    <location>
        <begin position="24"/>
        <end position="35"/>
    </location>
</feature>
<evidence type="ECO:0000256" key="1">
    <source>
        <dbReference type="ARBA" id="ARBA00023127"/>
    </source>
</evidence>
<evidence type="ECO:0000259" key="4">
    <source>
        <dbReference type="SMART" id="SM00385"/>
    </source>
</evidence>
<proteinExistence type="inferred from homology"/>
<dbReference type="SMART" id="SM00385">
    <property type="entry name" value="CYCLIN"/>
    <property type="match status" value="2"/>
</dbReference>
<dbReference type="Pfam" id="PF02984">
    <property type="entry name" value="Cyclin_C"/>
    <property type="match status" value="1"/>
</dbReference>
<dbReference type="Proteomes" id="UP001314169">
    <property type="component" value="Chromosome X"/>
</dbReference>
<dbReference type="InterPro" id="IPR039361">
    <property type="entry name" value="Cyclin"/>
</dbReference>
<comment type="similarity">
    <text evidence="2">Belongs to the cyclin family.</text>
</comment>
<sequence>MTPPLGSDEHETKKLQSNKIVPRDDDESEKSEEEYQAVISPSSPQGLLKMRSAFDDLTNASQSPPDQPKKEANKKVVKDSSKKINKNTPALQLAKNNEINIKKYELEPSTSAANTMILNPVEESLTVNVSTISKAPTTEEASLSKKPLVLKEKPTTRDTIHMKRSLSLKKDVNWNKTSGFVEPQSLLEETESDFEFVSEPVTFGNKHETEEATFPKRTLPSTTLYVRQGKQFYCVNELISLDNNIEKYSIMEPMNFRKKPKTEESTTTERLLTLNKCTAQEKVSYKRKSLMLQKATSREELPNKDPLPFESKSATKELCFVKELTSMDNNIENDSIMEPMNFRKKPKTEESTTTDRLLTLNKCTAQEKVSYKRKSLILQKTTSREELPNKEPFPFENESTTKEFLFQESFKEKHTTEGDISVVKKPLTLQKNPTEEESLLKEPLIFKKKHTIEEEIPKEELVFVKRYTTKDKPSCLKKPLVQTISEEKSLIKEPLSFKKKPTTEEEFLFKESSVLPEKHTTQGEVALLKKPWALQENIHSKDEFLMEPVSFRKKYTTNEAISSKEPLSLKKKKYTTQIKMSICQEVLDLQNMIGKDKDFSVKPEPFRKNSSTEEAIDTKTPLSLKRKHIIDNKEDSSKKLLTLQEKSTTDEDSLLKKTSILKKKLSTDAIISTDSKLSLKKKPTAQGEVFLLKKQSSLQQKPSIERESPITEELTFQGKLAINDSFNLKKSASRKKVTFKEPLALQDNPSQKEDTILKDVSILPVNTSSQMFTSPPESRTAKSLSDILSIVNKYQTSKKHSARKSSSKKRVSDWRRIAKKEITILEIIDEAHYDPFFNLSYTQDIFKYMKEREEKFRLKNYMSNQTDINIEMRALLVNWMVKMQINCDLNHESLYLAVKLVDCYLMKKIFKKEKMQLLGATALLIAAKLEETHPPKLEKFLQFRKEVYQRHEILAMEMSILRTLEYEINIPVAYQYLRMYSMNIHVDIKTVVLSRFICELTLHEYDYIQEKGSELAAASFFLALYMTKLKSVAHLLDYHFGYKPSDVSLLIRKLNKLLSLYPYHDRFKAVCFKYSHKNFYEVTQIPVLNKLKLEEILSSR</sequence>
<dbReference type="Gene3D" id="1.10.472.10">
    <property type="entry name" value="Cyclin-like"/>
    <property type="match status" value="2"/>
</dbReference>
<evidence type="ECO:0008006" key="8">
    <source>
        <dbReference type="Google" id="ProtNLM"/>
    </source>
</evidence>
<feature type="region of interest" description="Disordered" evidence="3">
    <location>
        <begin position="1"/>
        <end position="82"/>
    </location>
</feature>
<dbReference type="SUPFAM" id="SSF47954">
    <property type="entry name" value="Cyclin-like"/>
    <property type="match status" value="2"/>
</dbReference>
<feature type="compositionally biased region" description="Basic and acidic residues" evidence="3">
    <location>
        <begin position="67"/>
        <end position="82"/>
    </location>
</feature>
<organism evidence="6 7">
    <name type="scientific">Pipistrellus nathusii</name>
    <name type="common">Nathusius' pipistrelle</name>
    <dbReference type="NCBI Taxonomy" id="59473"/>
    <lineage>
        <taxon>Eukaryota</taxon>
        <taxon>Metazoa</taxon>
        <taxon>Chordata</taxon>
        <taxon>Craniata</taxon>
        <taxon>Vertebrata</taxon>
        <taxon>Euteleostomi</taxon>
        <taxon>Mammalia</taxon>
        <taxon>Eutheria</taxon>
        <taxon>Laurasiatheria</taxon>
        <taxon>Chiroptera</taxon>
        <taxon>Yangochiroptera</taxon>
        <taxon>Vespertilionidae</taxon>
        <taxon>Pipistrellus</taxon>
    </lineage>
</organism>
<dbReference type="InterPro" id="IPR006671">
    <property type="entry name" value="Cyclin_N"/>
</dbReference>
<feature type="domain" description="Cyclin C-terminal" evidence="5">
    <location>
        <begin position="971"/>
        <end position="1088"/>
    </location>
</feature>
<name>A0ABP0AJ97_PIPNA</name>
<dbReference type="InterPro" id="IPR004367">
    <property type="entry name" value="Cyclin_C-dom"/>
</dbReference>
<evidence type="ECO:0000259" key="5">
    <source>
        <dbReference type="SMART" id="SM01332"/>
    </source>
</evidence>
<protein>
    <recommendedName>
        <fullName evidence="8">G2/mitotic-specific cyclin-B3</fullName>
    </recommendedName>
</protein>
<dbReference type="EMBL" id="OY882879">
    <property type="protein sequence ID" value="CAK6449983.1"/>
    <property type="molecule type" value="Genomic_DNA"/>
</dbReference>
<feature type="domain" description="Cyclin-like" evidence="4">
    <location>
        <begin position="975"/>
        <end position="1056"/>
    </location>
</feature>
<evidence type="ECO:0000313" key="6">
    <source>
        <dbReference type="EMBL" id="CAK6449983.1"/>
    </source>
</evidence>
<dbReference type="PANTHER" id="PTHR10177">
    <property type="entry name" value="CYCLINS"/>
    <property type="match status" value="1"/>
</dbReference>
<dbReference type="InterPro" id="IPR013763">
    <property type="entry name" value="Cyclin-like_dom"/>
</dbReference>
<keyword evidence="1 2" id="KW-0195">Cyclin</keyword>
<evidence type="ECO:0000313" key="7">
    <source>
        <dbReference type="Proteomes" id="UP001314169"/>
    </source>
</evidence>
<keyword evidence="7" id="KW-1185">Reference proteome</keyword>
<evidence type="ECO:0000256" key="2">
    <source>
        <dbReference type="RuleBase" id="RU000383"/>
    </source>
</evidence>
<dbReference type="InterPro" id="IPR036915">
    <property type="entry name" value="Cyclin-like_sf"/>
</dbReference>
<gene>
    <name evidence="6" type="ORF">MPIPNATIZW_LOCUS18289</name>
</gene>
<dbReference type="Pfam" id="PF00134">
    <property type="entry name" value="Cyclin_N"/>
    <property type="match status" value="1"/>
</dbReference>
<feature type="domain" description="Cyclin-like" evidence="4">
    <location>
        <begin position="878"/>
        <end position="962"/>
    </location>
</feature>
<reference evidence="6" key="1">
    <citation type="submission" date="2023-12" db="EMBL/GenBank/DDBJ databases">
        <authorList>
            <person name="Brown T."/>
        </authorList>
    </citation>
    <scope>NUCLEOTIDE SEQUENCE</scope>
</reference>
<accession>A0ABP0AJ97</accession>
<evidence type="ECO:0000256" key="3">
    <source>
        <dbReference type="SAM" id="MobiDB-lite"/>
    </source>
</evidence>